<organism evidence="3">
    <name type="scientific">Leptocylindrus danicus</name>
    <dbReference type="NCBI Taxonomy" id="163516"/>
    <lineage>
        <taxon>Eukaryota</taxon>
        <taxon>Sar</taxon>
        <taxon>Stramenopiles</taxon>
        <taxon>Ochrophyta</taxon>
        <taxon>Bacillariophyta</taxon>
        <taxon>Coscinodiscophyceae</taxon>
        <taxon>Chaetocerotophycidae</taxon>
        <taxon>Leptocylindrales</taxon>
        <taxon>Leptocylindraceae</taxon>
        <taxon>Leptocylindrus</taxon>
    </lineage>
</organism>
<accession>A0A7S2LPZ7</accession>
<dbReference type="Gene3D" id="3.30.450.30">
    <property type="entry name" value="Dynein light chain 2a, cytoplasmic"/>
    <property type="match status" value="1"/>
</dbReference>
<evidence type="ECO:0000259" key="2">
    <source>
        <dbReference type="SMART" id="SM00960"/>
    </source>
</evidence>
<gene>
    <name evidence="3" type="ORF">LDAN0321_LOCUS20423</name>
</gene>
<proteinExistence type="inferred from homology"/>
<dbReference type="PANTHER" id="PTHR10779">
    <property type="entry name" value="DYNEIN LIGHT CHAIN ROADBLOCK"/>
    <property type="match status" value="1"/>
</dbReference>
<sequence length="101" mass="11822">MSEVEETLERIKAQKGVEGFVICQLDGTVLRRHEVTQETAERYAERVIKLAQNARNYVRDINPRDKLRNLRVRANEKELLVAYEQDFIILVIQKWEPALGV</sequence>
<evidence type="ECO:0000313" key="3">
    <source>
        <dbReference type="EMBL" id="CAD9612397.1"/>
    </source>
</evidence>
<dbReference type="EMBL" id="HBGY01032645">
    <property type="protein sequence ID" value="CAD9612397.1"/>
    <property type="molecule type" value="Transcribed_RNA"/>
</dbReference>
<dbReference type="SMART" id="SM00960">
    <property type="entry name" value="Robl_LC7"/>
    <property type="match status" value="1"/>
</dbReference>
<dbReference type="InterPro" id="IPR004942">
    <property type="entry name" value="Roadblock/LAMTOR2_dom"/>
</dbReference>
<evidence type="ECO:0000256" key="1">
    <source>
        <dbReference type="ARBA" id="ARBA00007191"/>
    </source>
</evidence>
<dbReference type="SUPFAM" id="SSF103196">
    <property type="entry name" value="Roadblock/LC7 domain"/>
    <property type="match status" value="1"/>
</dbReference>
<dbReference type="Pfam" id="PF03259">
    <property type="entry name" value="Robl_LC7"/>
    <property type="match status" value="1"/>
</dbReference>
<dbReference type="AlphaFoldDB" id="A0A7S2LPZ7"/>
<feature type="domain" description="Roadblock/LAMTOR2" evidence="2">
    <location>
        <begin position="4"/>
        <end position="93"/>
    </location>
</feature>
<reference evidence="3" key="1">
    <citation type="submission" date="2021-01" db="EMBL/GenBank/DDBJ databases">
        <authorList>
            <person name="Corre E."/>
            <person name="Pelletier E."/>
            <person name="Niang G."/>
            <person name="Scheremetjew M."/>
            <person name="Finn R."/>
            <person name="Kale V."/>
            <person name="Holt S."/>
            <person name="Cochrane G."/>
            <person name="Meng A."/>
            <person name="Brown T."/>
            <person name="Cohen L."/>
        </authorList>
    </citation>
    <scope>NUCLEOTIDE SEQUENCE</scope>
    <source>
        <strain evidence="3">B650</strain>
    </source>
</reference>
<comment type="similarity">
    <text evidence="1">Belongs to the GAMAD family.</text>
</comment>
<name>A0A7S2LPZ7_9STRA</name>
<protein>
    <recommendedName>
        <fullName evidence="2">Roadblock/LAMTOR2 domain-containing protein</fullName>
    </recommendedName>
</protein>